<keyword evidence="3" id="KW-1185">Reference proteome</keyword>
<dbReference type="EMBL" id="JH651384">
    <property type="protein sequence ID" value="EIJ35296.1"/>
    <property type="molecule type" value="Genomic_DNA"/>
</dbReference>
<accession>A0A656HIH3</accession>
<dbReference type="Proteomes" id="UP000005317">
    <property type="component" value="Unassembled WGS sequence"/>
</dbReference>
<sequence>MKDLNLLSVFFLGIGIILNGMSYLLLFLSVPMGIIAPLYLAANFMIEVGITCFVAYSLLNIIFGFSGFINRLKGVVS</sequence>
<dbReference type="AlphaFoldDB" id="A0A656HIH3"/>
<organism evidence="2 3">
    <name type="scientific">Thiothrix nivea (strain ATCC 35100 / DSM 5205 / JP2)</name>
    <dbReference type="NCBI Taxonomy" id="870187"/>
    <lineage>
        <taxon>Bacteria</taxon>
        <taxon>Pseudomonadati</taxon>
        <taxon>Pseudomonadota</taxon>
        <taxon>Gammaproteobacteria</taxon>
        <taxon>Thiotrichales</taxon>
        <taxon>Thiotrichaceae</taxon>
        <taxon>Thiothrix</taxon>
    </lineage>
</organism>
<reference evidence="3" key="1">
    <citation type="journal article" date="2011" name="Stand. Genomic Sci.">
        <title>Genome sequence of the filamentous, gliding Thiothrix nivea neotype strain (JP2(T)).</title>
        <authorList>
            <person name="Lapidus A."/>
            <person name="Nolan M."/>
            <person name="Lucas S."/>
            <person name="Glavina Del Rio T."/>
            <person name="Tice H."/>
            <person name="Cheng J.F."/>
            <person name="Tapia R."/>
            <person name="Han C."/>
            <person name="Goodwin L."/>
            <person name="Pitluck S."/>
            <person name="Liolios K."/>
            <person name="Pagani I."/>
            <person name="Ivanova N."/>
            <person name="Huntemann M."/>
            <person name="Mavromatis K."/>
            <person name="Mikhailova N."/>
            <person name="Pati A."/>
            <person name="Chen A."/>
            <person name="Palaniappan K."/>
            <person name="Land M."/>
            <person name="Brambilla E.M."/>
            <person name="Rohde M."/>
            <person name="Abt B."/>
            <person name="Verbarg S."/>
            <person name="Goker M."/>
            <person name="Bristow J."/>
            <person name="Eisen J.A."/>
            <person name="Markowitz V."/>
            <person name="Hugenholtz P."/>
            <person name="Kyrpides N.C."/>
            <person name="Klenk H.P."/>
            <person name="Woyke T."/>
        </authorList>
    </citation>
    <scope>NUCLEOTIDE SEQUENCE [LARGE SCALE GENOMIC DNA]</scope>
    <source>
        <strain evidence="3">ATCC 35100 / DSM 5205 / JP2</strain>
    </source>
</reference>
<evidence type="ECO:0000313" key="2">
    <source>
        <dbReference type="EMBL" id="EIJ35296.1"/>
    </source>
</evidence>
<feature type="transmembrane region" description="Helical" evidence="1">
    <location>
        <begin position="6"/>
        <end position="28"/>
    </location>
</feature>
<protein>
    <submittedName>
        <fullName evidence="2">Uncharacterized protein</fullName>
    </submittedName>
</protein>
<proteinExistence type="predicted"/>
<gene>
    <name evidence="2" type="ORF">Thini_2759</name>
</gene>
<feature type="transmembrane region" description="Helical" evidence="1">
    <location>
        <begin position="40"/>
        <end position="69"/>
    </location>
</feature>
<keyword evidence="1" id="KW-1133">Transmembrane helix</keyword>
<keyword evidence="1" id="KW-0812">Transmembrane</keyword>
<evidence type="ECO:0000256" key="1">
    <source>
        <dbReference type="SAM" id="Phobius"/>
    </source>
</evidence>
<dbReference type="RefSeq" id="WP_002709202.1">
    <property type="nucleotide sequence ID" value="NZ_JH651384.1"/>
</dbReference>
<keyword evidence="1" id="KW-0472">Membrane</keyword>
<evidence type="ECO:0000313" key="3">
    <source>
        <dbReference type="Proteomes" id="UP000005317"/>
    </source>
</evidence>
<name>A0A656HIH3_THINJ</name>